<accession>A0A6A4SD85</accession>
<feature type="compositionally biased region" description="Basic and acidic residues" evidence="1">
    <location>
        <begin position="165"/>
        <end position="176"/>
    </location>
</feature>
<comment type="caution">
    <text evidence="2">The sequence shown here is derived from an EMBL/GenBank/DDBJ whole genome shotgun (WGS) entry which is preliminary data.</text>
</comment>
<reference evidence="2 3" key="1">
    <citation type="submission" date="2019-06" db="EMBL/GenBank/DDBJ databases">
        <title>Draft genomes of female and male turbot (Scophthalmus maximus).</title>
        <authorList>
            <person name="Xu H."/>
            <person name="Xu X.-W."/>
            <person name="Shao C."/>
            <person name="Chen S."/>
        </authorList>
    </citation>
    <scope>NUCLEOTIDE SEQUENCE [LARGE SCALE GENOMIC DNA]</scope>
    <source>
        <strain evidence="2">Ysfricsl-2016a</strain>
        <tissue evidence="2">Blood</tissue>
    </source>
</reference>
<protein>
    <submittedName>
        <fullName evidence="2">Uncharacterized protein</fullName>
    </submittedName>
</protein>
<sequence length="176" mass="19860">MFYELLGVRTRRHMEVNSTVQTAQIYRARRAKGDGDEKQTVVKSKAKERRTDEGRDPGLLFSLSVGHCGSLAREHPWAHFNQKAKCYGSADIRRLRFPIRSTGNRIMGRWGGATSEPTCPSSQKRRAMGPQQLQSKHHDRRVGTADDDCSSHTHTHTDNSCGTGRKVENDGSERRI</sequence>
<feature type="compositionally biased region" description="Basic and acidic residues" evidence="1">
    <location>
        <begin position="141"/>
        <end position="157"/>
    </location>
</feature>
<feature type="region of interest" description="Disordered" evidence="1">
    <location>
        <begin position="106"/>
        <end position="176"/>
    </location>
</feature>
<dbReference type="AlphaFoldDB" id="A0A6A4SD85"/>
<name>A0A6A4SD85_SCOMX</name>
<gene>
    <name evidence="2" type="ORF">F2P81_015396</name>
</gene>
<dbReference type="Proteomes" id="UP000438429">
    <property type="component" value="Unassembled WGS sequence"/>
</dbReference>
<feature type="region of interest" description="Disordered" evidence="1">
    <location>
        <begin position="30"/>
        <end position="56"/>
    </location>
</feature>
<evidence type="ECO:0000313" key="3">
    <source>
        <dbReference type="Proteomes" id="UP000438429"/>
    </source>
</evidence>
<organism evidence="2 3">
    <name type="scientific">Scophthalmus maximus</name>
    <name type="common">Turbot</name>
    <name type="synonym">Psetta maxima</name>
    <dbReference type="NCBI Taxonomy" id="52904"/>
    <lineage>
        <taxon>Eukaryota</taxon>
        <taxon>Metazoa</taxon>
        <taxon>Chordata</taxon>
        <taxon>Craniata</taxon>
        <taxon>Vertebrata</taxon>
        <taxon>Euteleostomi</taxon>
        <taxon>Actinopterygii</taxon>
        <taxon>Neopterygii</taxon>
        <taxon>Teleostei</taxon>
        <taxon>Neoteleostei</taxon>
        <taxon>Acanthomorphata</taxon>
        <taxon>Carangaria</taxon>
        <taxon>Pleuronectiformes</taxon>
        <taxon>Pleuronectoidei</taxon>
        <taxon>Scophthalmidae</taxon>
        <taxon>Scophthalmus</taxon>
    </lineage>
</organism>
<proteinExistence type="predicted"/>
<dbReference type="EMBL" id="VEVO01000013">
    <property type="protein sequence ID" value="KAF0033106.1"/>
    <property type="molecule type" value="Genomic_DNA"/>
</dbReference>
<feature type="compositionally biased region" description="Basic and acidic residues" evidence="1">
    <location>
        <begin position="31"/>
        <end position="40"/>
    </location>
</feature>
<evidence type="ECO:0000256" key="1">
    <source>
        <dbReference type="SAM" id="MobiDB-lite"/>
    </source>
</evidence>
<evidence type="ECO:0000313" key="2">
    <source>
        <dbReference type="EMBL" id="KAF0033106.1"/>
    </source>
</evidence>